<protein>
    <submittedName>
        <fullName evidence="1">Uncharacterized protein</fullName>
    </submittedName>
</protein>
<dbReference type="EMBL" id="AM039952">
    <property type="protein sequence ID" value="CAJ22299.1"/>
    <property type="molecule type" value="Genomic_DNA"/>
</dbReference>
<reference evidence="1 2" key="1">
    <citation type="journal article" date="2005" name="J. Bacteriol.">
        <title>Insights into genome plasticity and pathogenicity of the plant pathogenic Bacterium Xanthomonas campestris pv. vesicatoria revealed by the complete genome sequence.</title>
        <authorList>
            <person name="Thieme F."/>
            <person name="Koebnik R."/>
            <person name="Bekel T."/>
            <person name="Berger C."/>
            <person name="Boch J."/>
            <person name="Buettner D."/>
            <person name="Caldana C."/>
            <person name="Gaigalat L."/>
            <person name="Goesmann A."/>
            <person name="Kay S."/>
            <person name="Kirchner O."/>
            <person name="Lanz C."/>
            <person name="Linke B."/>
            <person name="McHardy A.C."/>
            <person name="Meyer F."/>
            <person name="Mittenhuber G."/>
            <person name="Nies D.H."/>
            <person name="Niesbach-Kloesgen U."/>
            <person name="Patschkowski T."/>
            <person name="Rueckert C."/>
            <person name="Rupp O."/>
            <person name="Schneicker S."/>
            <person name="Schuster S.C."/>
            <person name="Vorhoelter F.J."/>
            <person name="Weber E."/>
            <person name="Puehler A."/>
            <person name="Bonas U."/>
            <person name="Bartels D."/>
            <person name="Kaiser O."/>
        </authorList>
    </citation>
    <scope>NUCLEOTIDE SEQUENCE [LARGE SCALE GENOMIC DNA]</scope>
    <source>
        <strain evidence="1 2">85-10</strain>
    </source>
</reference>
<evidence type="ECO:0000313" key="1">
    <source>
        <dbReference type="EMBL" id="CAJ22299.1"/>
    </source>
</evidence>
<organism evidence="2">
    <name type="scientific">Xanthomonas euvesicatoria pv. vesicatoria (strain 85-10)</name>
    <name type="common">Xanthomonas campestris pv. vesicatoria</name>
    <dbReference type="NCBI Taxonomy" id="316273"/>
    <lineage>
        <taxon>Bacteria</taxon>
        <taxon>Pseudomonadati</taxon>
        <taxon>Pseudomonadota</taxon>
        <taxon>Gammaproteobacteria</taxon>
        <taxon>Lysobacterales</taxon>
        <taxon>Lysobacteraceae</taxon>
        <taxon>Xanthomonas</taxon>
    </lineage>
</organism>
<dbReference type="KEGG" id="xcv:XCV0668"/>
<dbReference type="Proteomes" id="UP000007069">
    <property type="component" value="Chromosome"/>
</dbReference>
<proteinExistence type="predicted"/>
<gene>
    <name evidence="1" type="ordered locus">XCV0668</name>
</gene>
<dbReference type="HOGENOM" id="CLU_1401956_0_0_6"/>
<name>Q3BXW4_XANE5</name>
<sequence length="194" mass="21917">MSDIACHAHERSRLCGRRCRWHVQQSRRLMVWDRHKKTAICRASASGFAAIVGRPHHASLREAMVGCCKATDRAPEHQPRRATCRGRSRRALSSVPQARTRIVAFLRRGRGVFPARLSHAIARWRVPSVCSASSHSLDAAGNRWLPRRSDAHRHAVRHWLFAVCVLRFGFAPNSRSTQFPAVRMSCPAPTPRHA</sequence>
<evidence type="ECO:0000313" key="2">
    <source>
        <dbReference type="Proteomes" id="UP000007069"/>
    </source>
</evidence>
<accession>Q3BXW4</accession>
<dbReference type="AlphaFoldDB" id="Q3BXW4"/>